<organism evidence="10 11">
    <name type="scientific">Candidatus Allofournierella pullistercoris</name>
    <dbReference type="NCBI Taxonomy" id="2838597"/>
    <lineage>
        <taxon>Bacteria</taxon>
        <taxon>Bacillati</taxon>
        <taxon>Bacillota</taxon>
        <taxon>Clostridia</taxon>
        <taxon>Eubacteriales</taxon>
        <taxon>Oscillospiraceae</taxon>
        <taxon>Allofournierella</taxon>
    </lineage>
</organism>
<comment type="similarity">
    <text evidence="2 9">Belongs to the branched chain amino acid transporter family.</text>
</comment>
<sequence length="437" mass="46434">MQTLKKQDQFLVGLTLFSMFFGAGNLIFPPLLGAQSGTSIWLALLGFAISAVGLPVLGVIAVAKSGGLPNLAMRVGKHFSWWFSLLIYLSIGPGLAIPRTASTSFEMAVTPFFPEIGSWGIVAYSAVFFIVAMLVSFRPEKLTDRLGKILAPTLLVLIGVIVVGCVLNPPASFSAPTGSYTSGVLAQGFVDGYLTMDTIAALNYGIVIALNIQNRGISDSSSIVKGTVRAGWIAGVVLVVLYSVLGYVGAVTGPAMEQYHNGANILSYLVRFLYGAPGSILLGLVFIIACLNSCIGLFSSCSEYFYKLFPRISYRGWVVIFGIISFGISILGLDAILTISIPVLNVLYPLSIVLIAMGLTHSVWEKAPICYPVTILVTGAFSVVYALNLAGLSLPVVGQALTKMPLYQEGLCWLLPAVLACLVGFIVSKLKPVSSKH</sequence>
<dbReference type="Proteomes" id="UP000713596">
    <property type="component" value="Unassembled WGS sequence"/>
</dbReference>
<keyword evidence="5 9" id="KW-0812">Transmembrane</keyword>
<feature type="transmembrane region" description="Helical" evidence="9">
    <location>
        <begin position="149"/>
        <end position="173"/>
    </location>
</feature>
<evidence type="ECO:0000313" key="10">
    <source>
        <dbReference type="EMBL" id="MBU3805723.1"/>
    </source>
</evidence>
<feature type="transmembrane region" description="Helical" evidence="9">
    <location>
        <begin position="9"/>
        <end position="28"/>
    </location>
</feature>
<evidence type="ECO:0000313" key="11">
    <source>
        <dbReference type="Proteomes" id="UP000713596"/>
    </source>
</evidence>
<dbReference type="EMBL" id="JAHLFP010000016">
    <property type="protein sequence ID" value="MBU3805723.1"/>
    <property type="molecule type" value="Genomic_DNA"/>
</dbReference>
<feature type="transmembrane region" description="Helical" evidence="9">
    <location>
        <begin position="116"/>
        <end position="137"/>
    </location>
</feature>
<dbReference type="GO" id="GO:0005886">
    <property type="term" value="C:plasma membrane"/>
    <property type="evidence" value="ECO:0007669"/>
    <property type="project" value="UniProtKB-SubCell"/>
</dbReference>
<feature type="transmembrane region" description="Helical" evidence="9">
    <location>
        <begin position="272"/>
        <end position="298"/>
    </location>
</feature>
<name>A0A948T1H1_9FIRM</name>
<dbReference type="PANTHER" id="PTHR30588:SF0">
    <property type="entry name" value="BRANCHED-CHAIN AMINO ACID PERMEASE BRNQ"/>
    <property type="match status" value="1"/>
</dbReference>
<dbReference type="AlphaFoldDB" id="A0A948T1H1"/>
<feature type="transmembrane region" description="Helical" evidence="9">
    <location>
        <begin position="193"/>
        <end position="212"/>
    </location>
</feature>
<evidence type="ECO:0000256" key="9">
    <source>
        <dbReference type="RuleBase" id="RU362122"/>
    </source>
</evidence>
<comment type="function">
    <text evidence="9">Component of the transport system for branched-chain amino acids.</text>
</comment>
<feature type="transmembrane region" description="Helical" evidence="9">
    <location>
        <begin position="318"/>
        <end position="340"/>
    </location>
</feature>
<dbReference type="GO" id="GO:0015190">
    <property type="term" value="F:L-leucine transmembrane transporter activity"/>
    <property type="evidence" value="ECO:0007669"/>
    <property type="project" value="TreeGrafter"/>
</dbReference>
<gene>
    <name evidence="10" type="primary">brnQ</name>
    <name evidence="10" type="ORF">H9882_02330</name>
</gene>
<dbReference type="GO" id="GO:0005304">
    <property type="term" value="F:L-valine transmembrane transporter activity"/>
    <property type="evidence" value="ECO:0007669"/>
    <property type="project" value="TreeGrafter"/>
</dbReference>
<feature type="transmembrane region" description="Helical" evidence="9">
    <location>
        <begin position="371"/>
        <end position="394"/>
    </location>
</feature>
<comment type="subcellular location">
    <subcellularLocation>
        <location evidence="1 9">Cell membrane</location>
        <topology evidence="1 9">Multi-pass membrane protein</topology>
    </subcellularLocation>
</comment>
<dbReference type="NCBIfam" id="TIGR00796">
    <property type="entry name" value="livcs"/>
    <property type="match status" value="1"/>
</dbReference>
<reference evidence="10" key="1">
    <citation type="journal article" date="2021" name="PeerJ">
        <title>Extensive microbial diversity within the chicken gut microbiome revealed by metagenomics and culture.</title>
        <authorList>
            <person name="Gilroy R."/>
            <person name="Ravi A."/>
            <person name="Getino M."/>
            <person name="Pursley I."/>
            <person name="Horton D.L."/>
            <person name="Alikhan N.F."/>
            <person name="Baker D."/>
            <person name="Gharbi K."/>
            <person name="Hall N."/>
            <person name="Watson M."/>
            <person name="Adriaenssens E.M."/>
            <person name="Foster-Nyarko E."/>
            <person name="Jarju S."/>
            <person name="Secka A."/>
            <person name="Antonio M."/>
            <person name="Oren A."/>
            <person name="Chaudhuri R.R."/>
            <person name="La Ragione R."/>
            <person name="Hildebrand F."/>
            <person name="Pallen M.J."/>
        </authorList>
    </citation>
    <scope>NUCLEOTIDE SEQUENCE</scope>
    <source>
        <strain evidence="10">B5_2728</strain>
    </source>
</reference>
<dbReference type="GO" id="GO:0015820">
    <property type="term" value="P:L-leucine transport"/>
    <property type="evidence" value="ECO:0007669"/>
    <property type="project" value="TreeGrafter"/>
</dbReference>
<evidence type="ECO:0000256" key="6">
    <source>
        <dbReference type="ARBA" id="ARBA00022970"/>
    </source>
</evidence>
<dbReference type="Gene3D" id="1.20.1740.10">
    <property type="entry name" value="Amino acid/polyamine transporter I"/>
    <property type="match status" value="1"/>
</dbReference>
<reference evidence="10" key="2">
    <citation type="submission" date="2021-04" db="EMBL/GenBank/DDBJ databases">
        <authorList>
            <person name="Gilroy R."/>
        </authorList>
    </citation>
    <scope>NUCLEOTIDE SEQUENCE</scope>
    <source>
        <strain evidence="10">B5_2728</strain>
    </source>
</reference>
<feature type="transmembrane region" description="Helical" evidence="9">
    <location>
        <begin position="75"/>
        <end position="96"/>
    </location>
</feature>
<feature type="transmembrane region" description="Helical" evidence="9">
    <location>
        <begin position="406"/>
        <end position="427"/>
    </location>
</feature>
<keyword evidence="8 9" id="KW-0472">Membrane</keyword>
<evidence type="ECO:0000256" key="2">
    <source>
        <dbReference type="ARBA" id="ARBA00008540"/>
    </source>
</evidence>
<accession>A0A948T1H1</accession>
<dbReference type="PANTHER" id="PTHR30588">
    <property type="entry name" value="BRANCHED-CHAIN AMINO ACID TRANSPORT SYSTEM 2 CARRIER PROTEIN"/>
    <property type="match status" value="1"/>
</dbReference>
<keyword evidence="6 9" id="KW-0029">Amino-acid transport</keyword>
<feature type="transmembrane region" description="Helical" evidence="9">
    <location>
        <begin position="232"/>
        <end position="252"/>
    </location>
</feature>
<evidence type="ECO:0000256" key="3">
    <source>
        <dbReference type="ARBA" id="ARBA00022448"/>
    </source>
</evidence>
<proteinExistence type="inferred from homology"/>
<keyword evidence="3 9" id="KW-0813">Transport</keyword>
<evidence type="ECO:0000256" key="4">
    <source>
        <dbReference type="ARBA" id="ARBA00022475"/>
    </source>
</evidence>
<dbReference type="GO" id="GO:0015188">
    <property type="term" value="F:L-isoleucine transmembrane transporter activity"/>
    <property type="evidence" value="ECO:0007669"/>
    <property type="project" value="TreeGrafter"/>
</dbReference>
<feature type="transmembrane region" description="Helical" evidence="9">
    <location>
        <begin position="40"/>
        <end position="63"/>
    </location>
</feature>
<dbReference type="InterPro" id="IPR004685">
    <property type="entry name" value="Brnchd-chn_aa_trnsp_Livcs"/>
</dbReference>
<evidence type="ECO:0000256" key="7">
    <source>
        <dbReference type="ARBA" id="ARBA00022989"/>
    </source>
</evidence>
<dbReference type="Pfam" id="PF05525">
    <property type="entry name" value="Branch_AA_trans"/>
    <property type="match status" value="1"/>
</dbReference>
<dbReference type="GO" id="GO:0015818">
    <property type="term" value="P:isoleucine transport"/>
    <property type="evidence" value="ECO:0007669"/>
    <property type="project" value="TreeGrafter"/>
</dbReference>
<evidence type="ECO:0000256" key="1">
    <source>
        <dbReference type="ARBA" id="ARBA00004651"/>
    </source>
</evidence>
<keyword evidence="4" id="KW-1003">Cell membrane</keyword>
<evidence type="ECO:0000256" key="8">
    <source>
        <dbReference type="ARBA" id="ARBA00023136"/>
    </source>
</evidence>
<keyword evidence="7 9" id="KW-1133">Transmembrane helix</keyword>
<evidence type="ECO:0000256" key="5">
    <source>
        <dbReference type="ARBA" id="ARBA00022692"/>
    </source>
</evidence>
<feature type="transmembrane region" description="Helical" evidence="9">
    <location>
        <begin position="346"/>
        <end position="364"/>
    </location>
</feature>
<comment type="caution">
    <text evidence="10">The sequence shown here is derived from an EMBL/GenBank/DDBJ whole genome shotgun (WGS) entry which is preliminary data.</text>
</comment>
<protein>
    <recommendedName>
        <fullName evidence="9">Branched-chain amino acid transport system carrier protein</fullName>
    </recommendedName>
</protein>